<dbReference type="SUPFAM" id="SSF46774">
    <property type="entry name" value="ARID-like"/>
    <property type="match status" value="1"/>
</dbReference>
<accession>A0ABQ8ITW8</accession>
<dbReference type="InterPro" id="IPR052406">
    <property type="entry name" value="Chromatin_Remodeling_Comp"/>
</dbReference>
<dbReference type="PANTHER" id="PTHR22970">
    <property type="entry name" value="AT-RICH INTERACTIVE DOMAIN-CONTAINING PROTEIN 2"/>
    <property type="match status" value="1"/>
</dbReference>
<keyword evidence="2" id="KW-0805">Transcription regulation</keyword>
<reference evidence="7 8" key="2">
    <citation type="journal article" date="2022" name="Mol. Biol. Evol.">
        <title>Comparative Genomics Reveals Insights into the Divergent Evolution of Astigmatic Mites and Household Pest Adaptations.</title>
        <authorList>
            <person name="Xiong Q."/>
            <person name="Wan A.T."/>
            <person name="Liu X."/>
            <person name="Fung C.S."/>
            <person name="Xiao X."/>
            <person name="Malainual N."/>
            <person name="Hou J."/>
            <person name="Wang L."/>
            <person name="Wang M."/>
            <person name="Yang K.Y."/>
            <person name="Cui Y."/>
            <person name="Leung E.L."/>
            <person name="Nong W."/>
            <person name="Shin S.K."/>
            <person name="Au S.W."/>
            <person name="Jeong K.Y."/>
            <person name="Chew F.T."/>
            <person name="Hui J.H."/>
            <person name="Leung T.F."/>
            <person name="Tungtrongchitr A."/>
            <person name="Zhong N."/>
            <person name="Liu Z."/>
            <person name="Tsui S.K."/>
        </authorList>
    </citation>
    <scope>NUCLEOTIDE SEQUENCE [LARGE SCALE GENOMIC DNA]</scope>
    <source>
        <strain evidence="7">Derp</strain>
    </source>
</reference>
<evidence type="ECO:0000256" key="1">
    <source>
        <dbReference type="ARBA" id="ARBA00022853"/>
    </source>
</evidence>
<reference evidence="7 8" key="1">
    <citation type="journal article" date="2018" name="J. Allergy Clin. Immunol.">
        <title>High-quality assembly of Dermatophagoides pteronyssinus genome and transcriptome reveals a wide range of novel allergens.</title>
        <authorList>
            <person name="Liu X.Y."/>
            <person name="Yang K.Y."/>
            <person name="Wang M.Q."/>
            <person name="Kwok J.S."/>
            <person name="Zeng X."/>
            <person name="Yang Z."/>
            <person name="Xiao X.J."/>
            <person name="Lau C.P."/>
            <person name="Li Y."/>
            <person name="Huang Z.M."/>
            <person name="Ba J.G."/>
            <person name="Yim A.K."/>
            <person name="Ouyang C.Y."/>
            <person name="Ngai S.M."/>
            <person name="Chan T.F."/>
            <person name="Leung E.L."/>
            <person name="Liu L."/>
            <person name="Liu Z.G."/>
            <person name="Tsui S.K."/>
        </authorList>
    </citation>
    <scope>NUCLEOTIDE SEQUENCE [LARGE SCALE GENOMIC DNA]</scope>
    <source>
        <strain evidence="7">Derp</strain>
    </source>
</reference>
<evidence type="ECO:0000313" key="8">
    <source>
        <dbReference type="Proteomes" id="UP000887458"/>
    </source>
</evidence>
<dbReference type="InterPro" id="IPR036431">
    <property type="entry name" value="ARID_dom_sf"/>
</dbReference>
<keyword evidence="4" id="KW-0539">Nucleus</keyword>
<evidence type="ECO:0000256" key="4">
    <source>
        <dbReference type="ARBA" id="ARBA00023242"/>
    </source>
</evidence>
<keyword evidence="8" id="KW-1185">Reference proteome</keyword>
<keyword evidence="3" id="KW-0804">Transcription</keyword>
<dbReference type="InterPro" id="IPR003150">
    <property type="entry name" value="DNA-bd_RFX"/>
</dbReference>
<name>A0ABQ8ITW8_DERPT</name>
<evidence type="ECO:0000259" key="6">
    <source>
        <dbReference type="PROSITE" id="PS51011"/>
    </source>
</evidence>
<evidence type="ECO:0000313" key="7">
    <source>
        <dbReference type="EMBL" id="KAH9413740.1"/>
    </source>
</evidence>
<evidence type="ECO:0000256" key="3">
    <source>
        <dbReference type="ARBA" id="ARBA00023163"/>
    </source>
</evidence>
<evidence type="ECO:0000256" key="5">
    <source>
        <dbReference type="SAM" id="MobiDB-lite"/>
    </source>
</evidence>
<dbReference type="PANTHER" id="PTHR22970:SF14">
    <property type="entry name" value="AT-RICH INTERACTIVE DOMAIN-CONTAINING PROTEIN 2"/>
    <property type="match status" value="1"/>
</dbReference>
<comment type="caution">
    <text evidence="7">The sequence shown here is derived from an EMBL/GenBank/DDBJ whole genome shotgun (WGS) entry which is preliminary data.</text>
</comment>
<dbReference type="Proteomes" id="UP000887458">
    <property type="component" value="Unassembled WGS sequence"/>
</dbReference>
<dbReference type="InterPro" id="IPR013087">
    <property type="entry name" value="Znf_C2H2_type"/>
</dbReference>
<dbReference type="Pfam" id="PF02257">
    <property type="entry name" value="RFX_DNA_binding"/>
    <property type="match status" value="1"/>
</dbReference>
<sequence>MATKQEQFINDLVQFYRNRGISSAHPSQFVARLNGKNVDLSELYARVLELGGSYKVNQFNLWDDIYFKLFKINYIGANFAVALRQIFNRYLLQYEKSCNGNFSSEQWNEDDDDENSAIFSNSHHHSGQYVNNHQNSLNQPPTCDYLNNITESNGQIHNDSKLYCSLLSGLPNELKFAYDVATILTNSHRFDWHNDFKFINILVESIKSYCCVCDHFDEELQFGRKDFTEEDEILHLENVIKSNFQIKNKSNENFDTNENDKKRSTNKLNGISKLDEFEIPKLKKNAIEIIEHKCSCFLKFWHQTCSNEELLNLVFYESLDEIDFDSNVSFKDLPTHLCKKIEQRITLIADMIRNISFTYDQNESNLVAMTPLLKFLTLLFCSDNVKFTNISLDILSNIAPALSFSFKRPYEHEFLALLHILFKRIVETSLISNNIHDTTKSFEIMARYISATSNEANLLLETHFQNDRIYERITQLLTCHYDIALILALLEFCLALSESRPNILINNDSRTFLKILVNLLNCQTAQYFTTGALQKIKIIDTRPNEEVAHRPTQFILNHDMSSVTTTTTIIPHLQVPTKQEPQITIQSNSNVPTNNMINHQIQQQQQQIIQKPIMTPIPATTLNLNVLDNESFAINWLRTTYEEKATNFSLKINDIYAEYVKHCCRNSRRNVIAAQSFNFLLKRCFPQCQINQQQQSVEGLNPKITMSIIEDQKKPLMNNTVNNQMSPILKAHLSTPPKALLPDGTIINATTPASAAPQTPTNASTLIKSLLANKLRNNQQQQQQQQQHQQQMNNIAAIQQTTTPIASNLAPSDVSKPVVNESQPQQQKNIIISQNSPATSFALTAPTVFGNNIIVPSSIHQSLPQGSLQGSQQIFLVRTFITGQQNSNTPVRLLLPASMIQQRLPVPQCSAAPTGAININGLTTGTPLVQTAFVANNSIQTNPMISQQSSVSQQHFLISQATTSTAGNAVPVIVSTNVTIPSQSRPAPVAATTPIMKNSSIANSSPLLNVLLDKGKLPDFPNQRNSSVAPTIASITLNTPNTTPQPQIIPTAATVPTSVAQPINTTIIPNQPPTSAPNTVIAQPKMIFLAPNNQTPTVKPTSVESSAKLIVPDVKPTPNITARQALVNNIRLATPASTAPVTIVNGDLKTPGKMNILTPTSAEISCHTKHSLENQATELNKRLKLNEPSQVVQTKPNGISLPTQEIAKISAPNVQIKMIEQQKVCPNNSSLEFECQWNNCQMRFSRASDVFYHVHSQHIMTPSCPNFMNCLWGGAEGRGPGCLSKRPKLSLLTHLQDYHCNPNALKQELERKKQIASTGSTNIILPAPPAHPGYAQNAAMLAIRRYTNKTMQEASEPITPLTPLTVSIRLTTALILRNLAKRSHFIKKSLELFESLLCEISAAEDRDESRTIAQCLAVLNEHK</sequence>
<dbReference type="PROSITE" id="PS51011">
    <property type="entry name" value="ARID"/>
    <property type="match status" value="1"/>
</dbReference>
<feature type="domain" description="ARID" evidence="6">
    <location>
        <begin position="2"/>
        <end position="99"/>
    </location>
</feature>
<dbReference type="SMART" id="SM00501">
    <property type="entry name" value="BRIGHT"/>
    <property type="match status" value="1"/>
</dbReference>
<evidence type="ECO:0000256" key="2">
    <source>
        <dbReference type="ARBA" id="ARBA00023015"/>
    </source>
</evidence>
<keyword evidence="1" id="KW-0156">Chromatin regulator</keyword>
<gene>
    <name evidence="7" type="primary">ARID2</name>
    <name evidence="7" type="ORF">DERP_012073</name>
</gene>
<dbReference type="SMART" id="SM01014">
    <property type="entry name" value="ARID"/>
    <property type="match status" value="1"/>
</dbReference>
<dbReference type="InterPro" id="IPR001606">
    <property type="entry name" value="ARID_dom"/>
</dbReference>
<feature type="region of interest" description="Disordered" evidence="5">
    <location>
        <begin position="807"/>
        <end position="826"/>
    </location>
</feature>
<dbReference type="InterPro" id="IPR036388">
    <property type="entry name" value="WH-like_DNA-bd_sf"/>
</dbReference>
<protein>
    <submittedName>
        <fullName evidence="7">AT-rich interactive domain-containing protein 2</fullName>
    </submittedName>
</protein>
<dbReference type="Pfam" id="PF01388">
    <property type="entry name" value="ARID"/>
    <property type="match status" value="1"/>
</dbReference>
<dbReference type="Gene3D" id="1.10.150.60">
    <property type="entry name" value="ARID DNA-binding domain"/>
    <property type="match status" value="1"/>
</dbReference>
<dbReference type="EMBL" id="NJHN03000119">
    <property type="protein sequence ID" value="KAH9413740.1"/>
    <property type="molecule type" value="Genomic_DNA"/>
</dbReference>
<proteinExistence type="predicted"/>
<dbReference type="Gene3D" id="1.10.10.10">
    <property type="entry name" value="Winged helix-like DNA-binding domain superfamily/Winged helix DNA-binding domain"/>
    <property type="match status" value="1"/>
</dbReference>
<dbReference type="PROSITE" id="PS00028">
    <property type="entry name" value="ZINC_FINGER_C2H2_1"/>
    <property type="match status" value="1"/>
</dbReference>
<organism evidence="7 8">
    <name type="scientific">Dermatophagoides pteronyssinus</name>
    <name type="common">European house dust mite</name>
    <dbReference type="NCBI Taxonomy" id="6956"/>
    <lineage>
        <taxon>Eukaryota</taxon>
        <taxon>Metazoa</taxon>
        <taxon>Ecdysozoa</taxon>
        <taxon>Arthropoda</taxon>
        <taxon>Chelicerata</taxon>
        <taxon>Arachnida</taxon>
        <taxon>Acari</taxon>
        <taxon>Acariformes</taxon>
        <taxon>Sarcoptiformes</taxon>
        <taxon>Astigmata</taxon>
        <taxon>Psoroptidia</taxon>
        <taxon>Analgoidea</taxon>
        <taxon>Pyroglyphidae</taxon>
        <taxon>Dermatophagoidinae</taxon>
        <taxon>Dermatophagoides</taxon>
    </lineage>
</organism>